<organism evidence="5 6">
    <name type="scientific">Sinanodonta woodiana</name>
    <name type="common">Chinese pond mussel</name>
    <name type="synonym">Anodonta woodiana</name>
    <dbReference type="NCBI Taxonomy" id="1069815"/>
    <lineage>
        <taxon>Eukaryota</taxon>
        <taxon>Metazoa</taxon>
        <taxon>Spiralia</taxon>
        <taxon>Lophotrochozoa</taxon>
        <taxon>Mollusca</taxon>
        <taxon>Bivalvia</taxon>
        <taxon>Autobranchia</taxon>
        <taxon>Heteroconchia</taxon>
        <taxon>Palaeoheterodonta</taxon>
        <taxon>Unionida</taxon>
        <taxon>Unionoidea</taxon>
        <taxon>Unionidae</taxon>
        <taxon>Unioninae</taxon>
        <taxon>Sinanodonta</taxon>
    </lineage>
</organism>
<dbReference type="InterPro" id="IPR058727">
    <property type="entry name" value="Helical_Vwde"/>
</dbReference>
<gene>
    <name evidence="5" type="ORF">ACJMK2_039228</name>
</gene>
<keyword evidence="2" id="KW-1015">Disulfide bond</keyword>
<dbReference type="Gene3D" id="2.10.25.10">
    <property type="entry name" value="Laminin"/>
    <property type="match status" value="1"/>
</dbReference>
<feature type="domain" description="VWFD" evidence="4">
    <location>
        <begin position="188"/>
        <end position="377"/>
    </location>
</feature>
<reference evidence="5 6" key="1">
    <citation type="submission" date="2024-11" db="EMBL/GenBank/DDBJ databases">
        <title>Chromosome-level genome assembly of the freshwater bivalve Anodonta woodiana.</title>
        <authorList>
            <person name="Chen X."/>
        </authorList>
    </citation>
    <scope>NUCLEOTIDE SEQUENCE [LARGE SCALE GENOMIC DNA]</scope>
    <source>
        <strain evidence="5">MN2024</strain>
        <tissue evidence="5">Gills</tissue>
    </source>
</reference>
<evidence type="ECO:0000256" key="3">
    <source>
        <dbReference type="ARBA" id="ARBA00023180"/>
    </source>
</evidence>
<keyword evidence="3" id="KW-0325">Glycoprotein</keyword>
<accession>A0ABD3WBD7</accession>
<comment type="caution">
    <text evidence="5">The sequence shown here is derived from an EMBL/GenBank/DDBJ whole genome shotgun (WGS) entry which is preliminary data.</text>
</comment>
<dbReference type="PROSITE" id="PS51233">
    <property type="entry name" value="VWFD"/>
    <property type="match status" value="1"/>
</dbReference>
<dbReference type="PANTHER" id="PTHR14949">
    <property type="entry name" value="EGF-LIKE-DOMAIN, MULTIPLE 7, 8"/>
    <property type="match status" value="1"/>
</dbReference>
<dbReference type="EMBL" id="JBJQND010000007">
    <property type="protein sequence ID" value="KAL3871220.1"/>
    <property type="molecule type" value="Genomic_DNA"/>
</dbReference>
<dbReference type="Proteomes" id="UP001634394">
    <property type="component" value="Unassembled WGS sequence"/>
</dbReference>
<evidence type="ECO:0000313" key="6">
    <source>
        <dbReference type="Proteomes" id="UP001634394"/>
    </source>
</evidence>
<keyword evidence="1" id="KW-0732">Signal</keyword>
<dbReference type="PANTHER" id="PTHR14949:SF54">
    <property type="entry name" value="VWFD DOMAIN-CONTAINING PROTEIN"/>
    <property type="match status" value="1"/>
</dbReference>
<evidence type="ECO:0000313" key="5">
    <source>
        <dbReference type="EMBL" id="KAL3871220.1"/>
    </source>
</evidence>
<dbReference type="InterPro" id="IPR050969">
    <property type="entry name" value="Dev_Signal_Modulators"/>
</dbReference>
<sequence length="809" mass="90817">MLEQPKDKLSDLQLTEDIFNNEMKQTLGVEISCVVLALSGPNGIPGIRSDRSDAFFAGIRVNVVKPVIVRGDDKEQGLVTLTSTIPIGCIGKTGCSLPIRAHVPDEYKCKGPSFGNNCGTSIFSSKWNNSHNIVITAADTVEYSMQGTFLIYLKTARFWTSPRIWDNYYLPNFQVEIVDSPKKEWRGKVCSSNNDLHMRTFDGRSFENHNQGEYILYRHLFYKAEVQMKIRSCGLGHVHCQCGVAVKAGLDVFVVDLCETIPFVGYKDGLCVESALDVRRNGNTYTIFLLYGTYVTFSLSPGYTNFNIAITSSVHDQSAKSTALCGALTGDDCTDDFRMRDGSWLITGVNLPCHSNPLIQPHDSFLNEWRVRPNESLFDLSQDVKDNLSPWVTYVCVCGNKSEQIADAPIPCGGHTTQECHLGSKVGTRACSIINTRRRRSISTKDRFPAPTDRIRRSATYRQEESIHMTEEEALTYCQDYMNKSQIYSLCLNVPSTHPEKNVETCVMDILLTNTTVWSESSRESMREQCLNEISRNNTFREVEEASGIVVEIQKKACPSMCSNRGHCVNGACICDHGYGASDCFTNLHEPPDMIGLLDNGLCDERHVECDQAFVYGETFVEGENLTCRIKSFTMSNQGDKTFEKTDYVPAEHETLFEVVCPVQKTRRKKRFLPKNIQASDRFVIGYTISVSNDGLNYGKDFDLYMYNSECQLPENISTTITFGLQDGYCFIDHACIIRGTISEKDECLICDDTQSDFQWSTRENHAGCRNIPETSLTTLSPKGSSTNLKINFAFLFVSTLALKIIFQS</sequence>
<evidence type="ECO:0000256" key="1">
    <source>
        <dbReference type="ARBA" id="ARBA00022729"/>
    </source>
</evidence>
<dbReference type="Pfam" id="PF18720">
    <property type="entry name" value="EGF_Tenascin"/>
    <property type="match status" value="1"/>
</dbReference>
<dbReference type="InterPro" id="IPR001846">
    <property type="entry name" value="VWF_type-D"/>
</dbReference>
<dbReference type="InterPro" id="IPR041161">
    <property type="entry name" value="EGF_Tenascin"/>
</dbReference>
<keyword evidence="6" id="KW-1185">Reference proteome</keyword>
<proteinExistence type="predicted"/>
<name>A0ABD3WBD7_SINWO</name>
<evidence type="ECO:0000256" key="2">
    <source>
        <dbReference type="ARBA" id="ARBA00023157"/>
    </source>
</evidence>
<dbReference type="AlphaFoldDB" id="A0ABD3WBD7"/>
<evidence type="ECO:0000259" key="4">
    <source>
        <dbReference type="PROSITE" id="PS51233"/>
    </source>
</evidence>
<protein>
    <recommendedName>
        <fullName evidence="4">VWFD domain-containing protein</fullName>
    </recommendedName>
</protein>
<dbReference type="Pfam" id="PF26129">
    <property type="entry name" value="Vwde"/>
    <property type="match status" value="1"/>
</dbReference>